<accession>A0AAD4S1I0</accession>
<reference evidence="1" key="1">
    <citation type="submission" date="2022-04" db="EMBL/GenBank/DDBJ databases">
        <title>A functionally conserved STORR gene fusion in Papaver species that diverged 16.8 million years ago.</title>
        <authorList>
            <person name="Catania T."/>
        </authorList>
    </citation>
    <scope>NUCLEOTIDE SEQUENCE</scope>
    <source>
        <strain evidence="1">S-188037</strain>
    </source>
</reference>
<dbReference type="EMBL" id="JAJJMB010015535">
    <property type="protein sequence ID" value="KAI3853625.1"/>
    <property type="molecule type" value="Genomic_DNA"/>
</dbReference>
<proteinExistence type="predicted"/>
<comment type="caution">
    <text evidence="1">The sequence shown here is derived from an EMBL/GenBank/DDBJ whole genome shotgun (WGS) entry which is preliminary data.</text>
</comment>
<dbReference type="AlphaFoldDB" id="A0AAD4S1I0"/>
<evidence type="ECO:0000313" key="2">
    <source>
        <dbReference type="Proteomes" id="UP001202328"/>
    </source>
</evidence>
<sequence>MEEGAGRKLFGLSMKIHKTKKKRKKNLQILIFGTGGIGKVNLNSTACYLFCLNHDDHWDKQAREDSQNIRISSIRYFLIAISRVKPPGYPSSKWVGKTSLDAKLKWEMLTVRLTGGMSLVILSALTNPPKIAITWKIG</sequence>
<dbReference type="Proteomes" id="UP001202328">
    <property type="component" value="Unassembled WGS sequence"/>
</dbReference>
<keyword evidence="2" id="KW-1185">Reference proteome</keyword>
<evidence type="ECO:0000313" key="1">
    <source>
        <dbReference type="EMBL" id="KAI3853625.1"/>
    </source>
</evidence>
<gene>
    <name evidence="1" type="ORF">MKW98_025142</name>
</gene>
<protein>
    <submittedName>
        <fullName evidence="1">Uncharacterized protein</fullName>
    </submittedName>
</protein>
<name>A0AAD4S1I0_9MAGN</name>
<organism evidence="1 2">
    <name type="scientific">Papaver atlanticum</name>
    <dbReference type="NCBI Taxonomy" id="357466"/>
    <lineage>
        <taxon>Eukaryota</taxon>
        <taxon>Viridiplantae</taxon>
        <taxon>Streptophyta</taxon>
        <taxon>Embryophyta</taxon>
        <taxon>Tracheophyta</taxon>
        <taxon>Spermatophyta</taxon>
        <taxon>Magnoliopsida</taxon>
        <taxon>Ranunculales</taxon>
        <taxon>Papaveraceae</taxon>
        <taxon>Papaveroideae</taxon>
        <taxon>Papaver</taxon>
    </lineage>
</organism>